<dbReference type="GO" id="GO:0005096">
    <property type="term" value="F:GTPase activator activity"/>
    <property type="evidence" value="ECO:0007669"/>
    <property type="project" value="TreeGrafter"/>
</dbReference>
<dbReference type="PANTHER" id="PTHR12991:SF10">
    <property type="entry name" value="GATOR COMPLEX PROTEIN NPRL2"/>
    <property type="match status" value="1"/>
</dbReference>
<dbReference type="InterPro" id="IPR009348">
    <property type="entry name" value="NPR2-like"/>
</dbReference>
<evidence type="ECO:0000313" key="2">
    <source>
        <dbReference type="EMBL" id="CAE4586618.1"/>
    </source>
</evidence>
<dbReference type="Pfam" id="PF06218">
    <property type="entry name" value="NPR2"/>
    <property type="match status" value="2"/>
</dbReference>
<evidence type="ECO:0000256" key="1">
    <source>
        <dbReference type="ARBA" id="ARBA00008433"/>
    </source>
</evidence>
<dbReference type="PANTHER" id="PTHR12991">
    <property type="entry name" value="NITROGEN PERMEASE REGULATOR 2/TUMOR SUPPRESSOR CANDIDATE 4"/>
    <property type="match status" value="1"/>
</dbReference>
<sequence length="449" mass="49913">MPSGLESVPSRSRAAAFRGGAQMVAAPAPCSGLGLRALLCCIFEKDIGPRVVCSDPPDAVGKQFKPLGRYLLPEDIARGRVISVVLDDDVVLGAPVYIDDTRYDRNCFQFVICLVIGSREDTEPHRDLAQHLAMSFHALEVEIKLLSRGEKVPHVQSILASLRAQLNACEEVYVHVTDSHCIAFQVRHRCPALAARPSLSQVPVPLVDLASLLDLPCWPAGGSRDDAPEELRLPGCSQPPPLPFEPDVTLLQMAPLVDGVRSVQDIVQESNMDFNVVLICLQHLLHFELVAVIDAIELESRYSLTPDFHVAFEREEVSAEVVPYVTGGRRETSVELLNEVQVLYAGMNGWDQTLGEFQKERERELSALDISLRHFITFGLLKGFLEPLHQALSSEQLRERELLQGIVRETKNRLLDQGLPRVEVNRVPEVKTLVTRMNALKVQNDVPQR</sequence>
<dbReference type="EMBL" id="HBNR01032132">
    <property type="protein sequence ID" value="CAE4586618.1"/>
    <property type="molecule type" value="Transcribed_RNA"/>
</dbReference>
<dbReference type="GO" id="GO:1990130">
    <property type="term" value="C:GATOR1 complex"/>
    <property type="evidence" value="ECO:0007669"/>
    <property type="project" value="TreeGrafter"/>
</dbReference>
<dbReference type="GO" id="GO:0005774">
    <property type="term" value="C:vacuolar membrane"/>
    <property type="evidence" value="ECO:0007669"/>
    <property type="project" value="TreeGrafter"/>
</dbReference>
<dbReference type="GO" id="GO:1904262">
    <property type="term" value="P:negative regulation of TORC1 signaling"/>
    <property type="evidence" value="ECO:0007669"/>
    <property type="project" value="TreeGrafter"/>
</dbReference>
<name>A0A7S4V2V8_9DINO</name>
<comment type="similarity">
    <text evidence="1">Belongs to the NPR2 family.</text>
</comment>
<proteinExistence type="inferred from homology"/>
<dbReference type="AlphaFoldDB" id="A0A7S4V2V8"/>
<accession>A0A7S4V2V8</accession>
<organism evidence="2">
    <name type="scientific">Alexandrium monilatum</name>
    <dbReference type="NCBI Taxonomy" id="311494"/>
    <lineage>
        <taxon>Eukaryota</taxon>
        <taxon>Sar</taxon>
        <taxon>Alveolata</taxon>
        <taxon>Dinophyceae</taxon>
        <taxon>Gonyaulacales</taxon>
        <taxon>Pyrocystaceae</taxon>
        <taxon>Alexandrium</taxon>
    </lineage>
</organism>
<dbReference type="GO" id="GO:0010508">
    <property type="term" value="P:positive regulation of autophagy"/>
    <property type="evidence" value="ECO:0007669"/>
    <property type="project" value="TreeGrafter"/>
</dbReference>
<reference evidence="2" key="1">
    <citation type="submission" date="2021-01" db="EMBL/GenBank/DDBJ databases">
        <authorList>
            <person name="Corre E."/>
            <person name="Pelletier E."/>
            <person name="Niang G."/>
            <person name="Scheremetjew M."/>
            <person name="Finn R."/>
            <person name="Kale V."/>
            <person name="Holt S."/>
            <person name="Cochrane G."/>
            <person name="Meng A."/>
            <person name="Brown T."/>
            <person name="Cohen L."/>
        </authorList>
    </citation>
    <scope>NUCLEOTIDE SEQUENCE</scope>
    <source>
        <strain evidence="2">CCMP3105</strain>
    </source>
</reference>
<protein>
    <submittedName>
        <fullName evidence="2">Uncharacterized protein</fullName>
    </submittedName>
</protein>
<gene>
    <name evidence="2" type="ORF">AMON00008_LOCUS22009</name>
</gene>